<reference evidence="9 10" key="1">
    <citation type="submission" date="2020-08" db="EMBL/GenBank/DDBJ databases">
        <title>Genomic Encyclopedia of Type Strains, Phase IV (KMG-IV): sequencing the most valuable type-strain genomes for metagenomic binning, comparative biology and taxonomic classification.</title>
        <authorList>
            <person name="Goeker M."/>
        </authorList>
    </citation>
    <scope>NUCLEOTIDE SEQUENCE [LARGE SCALE GENOMIC DNA]</scope>
    <source>
        <strain evidence="9 10">YC6886</strain>
    </source>
</reference>
<evidence type="ECO:0000256" key="6">
    <source>
        <dbReference type="ARBA" id="ARBA00023136"/>
    </source>
</evidence>
<dbReference type="GO" id="GO:0015031">
    <property type="term" value="P:protein transport"/>
    <property type="evidence" value="ECO:0007669"/>
    <property type="project" value="UniProtKB-KW"/>
</dbReference>
<dbReference type="AlphaFoldDB" id="A0A840UWC9"/>
<dbReference type="GO" id="GO:0022857">
    <property type="term" value="F:transmembrane transporter activity"/>
    <property type="evidence" value="ECO:0007669"/>
    <property type="project" value="InterPro"/>
</dbReference>
<evidence type="ECO:0000256" key="1">
    <source>
        <dbReference type="ARBA" id="ARBA00004162"/>
    </source>
</evidence>
<dbReference type="InterPro" id="IPR003400">
    <property type="entry name" value="ExbD"/>
</dbReference>
<sequence>MKLVSTLPERIGFLHAIPVLDLFTLLLLALLMGPTFLNQSGVQVEMPASQYQIPRNADARVITLTEGDPVVLWLGRERLSEQDLVARLKEQTGEGGPIPVAYIKTEQRIPAGVERRIAEQVLNAGFRVYLLGGAKTTEVP</sequence>
<keyword evidence="6 8" id="KW-0472">Membrane</keyword>
<gene>
    <name evidence="9" type="ORF">HNR46_000256</name>
</gene>
<keyword evidence="10" id="KW-1185">Reference proteome</keyword>
<dbReference type="GO" id="GO:0005886">
    <property type="term" value="C:plasma membrane"/>
    <property type="evidence" value="ECO:0007669"/>
    <property type="project" value="UniProtKB-SubCell"/>
</dbReference>
<keyword evidence="7" id="KW-0653">Protein transport</keyword>
<accession>A0A840UWC9</accession>
<comment type="similarity">
    <text evidence="2 7">Belongs to the ExbD/TolR family.</text>
</comment>
<evidence type="ECO:0000256" key="4">
    <source>
        <dbReference type="ARBA" id="ARBA00022692"/>
    </source>
</evidence>
<protein>
    <submittedName>
        <fullName evidence="9">Biopolymer transport protein ExbD</fullName>
    </submittedName>
</protein>
<keyword evidence="3" id="KW-1003">Cell membrane</keyword>
<name>A0A840UWC9_9BACT</name>
<comment type="caution">
    <text evidence="9">The sequence shown here is derived from an EMBL/GenBank/DDBJ whole genome shotgun (WGS) entry which is preliminary data.</text>
</comment>
<dbReference type="EMBL" id="JACHFD010000001">
    <property type="protein sequence ID" value="MBB5350035.1"/>
    <property type="molecule type" value="Genomic_DNA"/>
</dbReference>
<feature type="transmembrane region" description="Helical" evidence="8">
    <location>
        <begin position="12"/>
        <end position="37"/>
    </location>
</feature>
<keyword evidence="5 8" id="KW-1133">Transmembrane helix</keyword>
<comment type="subcellular location">
    <subcellularLocation>
        <location evidence="1">Cell membrane</location>
        <topology evidence="1">Single-pass membrane protein</topology>
    </subcellularLocation>
    <subcellularLocation>
        <location evidence="7">Cell membrane</location>
        <topology evidence="7">Single-pass type II membrane protein</topology>
    </subcellularLocation>
</comment>
<evidence type="ECO:0000256" key="8">
    <source>
        <dbReference type="SAM" id="Phobius"/>
    </source>
</evidence>
<dbReference type="RefSeq" id="WP_184015014.1">
    <property type="nucleotide sequence ID" value="NZ_JACHFD010000001.1"/>
</dbReference>
<organism evidence="9 10">
    <name type="scientific">Haloferula luteola</name>
    <dbReference type="NCBI Taxonomy" id="595692"/>
    <lineage>
        <taxon>Bacteria</taxon>
        <taxon>Pseudomonadati</taxon>
        <taxon>Verrucomicrobiota</taxon>
        <taxon>Verrucomicrobiia</taxon>
        <taxon>Verrucomicrobiales</taxon>
        <taxon>Verrucomicrobiaceae</taxon>
        <taxon>Haloferula</taxon>
    </lineage>
</organism>
<evidence type="ECO:0000256" key="2">
    <source>
        <dbReference type="ARBA" id="ARBA00005811"/>
    </source>
</evidence>
<dbReference type="Proteomes" id="UP000557717">
    <property type="component" value="Unassembled WGS sequence"/>
</dbReference>
<evidence type="ECO:0000256" key="3">
    <source>
        <dbReference type="ARBA" id="ARBA00022475"/>
    </source>
</evidence>
<evidence type="ECO:0000313" key="10">
    <source>
        <dbReference type="Proteomes" id="UP000557717"/>
    </source>
</evidence>
<evidence type="ECO:0000313" key="9">
    <source>
        <dbReference type="EMBL" id="MBB5350035.1"/>
    </source>
</evidence>
<proteinExistence type="inferred from homology"/>
<evidence type="ECO:0000256" key="7">
    <source>
        <dbReference type="RuleBase" id="RU003879"/>
    </source>
</evidence>
<dbReference type="Pfam" id="PF02472">
    <property type="entry name" value="ExbD"/>
    <property type="match status" value="1"/>
</dbReference>
<keyword evidence="4 7" id="KW-0812">Transmembrane</keyword>
<keyword evidence="7" id="KW-0813">Transport</keyword>
<evidence type="ECO:0000256" key="5">
    <source>
        <dbReference type="ARBA" id="ARBA00022989"/>
    </source>
</evidence>